<dbReference type="AlphaFoldDB" id="A0A7X5UYV1"/>
<sequence length="105" mass="11252">MRNAMILVSVMLAIYLGWPLAFGGKQRGLETPAEARSLAATPVSVSKPVRTAALVAKPSAPARPESCYKRYQREVKLCTGATAAACKLGAADHWDMCEATGFWPN</sequence>
<proteinExistence type="predicted"/>
<gene>
    <name evidence="1" type="ORF">FHR20_001677</name>
</gene>
<name>A0A7X5UYV1_9SPHN</name>
<accession>A0A7X5UYV1</accession>
<organism evidence="1 2">
    <name type="scientific">Sphingomonas leidyi</name>
    <dbReference type="NCBI Taxonomy" id="68569"/>
    <lineage>
        <taxon>Bacteria</taxon>
        <taxon>Pseudomonadati</taxon>
        <taxon>Pseudomonadota</taxon>
        <taxon>Alphaproteobacteria</taxon>
        <taxon>Sphingomonadales</taxon>
        <taxon>Sphingomonadaceae</taxon>
        <taxon>Sphingomonas</taxon>
    </lineage>
</organism>
<keyword evidence="2" id="KW-1185">Reference proteome</keyword>
<protein>
    <submittedName>
        <fullName evidence="1">Uncharacterized protein</fullName>
    </submittedName>
</protein>
<dbReference type="EMBL" id="JAASQV010000001">
    <property type="protein sequence ID" value="NIJ64746.1"/>
    <property type="molecule type" value="Genomic_DNA"/>
</dbReference>
<dbReference type="RefSeq" id="WP_167299079.1">
    <property type="nucleotide sequence ID" value="NZ_CP170557.1"/>
</dbReference>
<dbReference type="Proteomes" id="UP000564677">
    <property type="component" value="Unassembled WGS sequence"/>
</dbReference>
<evidence type="ECO:0000313" key="2">
    <source>
        <dbReference type="Proteomes" id="UP000564677"/>
    </source>
</evidence>
<reference evidence="1 2" key="1">
    <citation type="submission" date="2020-03" db="EMBL/GenBank/DDBJ databases">
        <title>Genomic Encyclopedia of Type Strains, Phase IV (KMG-IV): sequencing the most valuable type-strain genomes for metagenomic binning, comparative biology and taxonomic classification.</title>
        <authorList>
            <person name="Goeker M."/>
        </authorList>
    </citation>
    <scope>NUCLEOTIDE SEQUENCE [LARGE SCALE GENOMIC DNA]</scope>
    <source>
        <strain evidence="1 2">DSM 4733</strain>
    </source>
</reference>
<evidence type="ECO:0000313" key="1">
    <source>
        <dbReference type="EMBL" id="NIJ64746.1"/>
    </source>
</evidence>
<comment type="caution">
    <text evidence="1">The sequence shown here is derived from an EMBL/GenBank/DDBJ whole genome shotgun (WGS) entry which is preliminary data.</text>
</comment>